<feature type="coiled-coil region" evidence="1">
    <location>
        <begin position="467"/>
        <end position="524"/>
    </location>
</feature>
<dbReference type="Pfam" id="PF13476">
    <property type="entry name" value="AAA_23"/>
    <property type="match status" value="1"/>
</dbReference>
<dbReference type="GO" id="GO:0000731">
    <property type="term" value="P:DNA synthesis involved in DNA repair"/>
    <property type="evidence" value="ECO:0007669"/>
    <property type="project" value="TreeGrafter"/>
</dbReference>
<name>A0A0F9TQL9_9ZZZZ</name>
<organism evidence="3">
    <name type="scientific">marine sediment metagenome</name>
    <dbReference type="NCBI Taxonomy" id="412755"/>
    <lineage>
        <taxon>unclassified sequences</taxon>
        <taxon>metagenomes</taxon>
        <taxon>ecological metagenomes</taxon>
    </lineage>
</organism>
<sequence length="643" mass="72605">MDIHLNNISIENFKGIKSFGTEFNGNTIIKGENGSGKTTVYDAFLWLLFSKDSSGRKEFGLRPLDKDNNAIKGLVVAVEAHIMFGGMRHDLRKEHHEESNRKGYKTLCWIDEVPKKISEYTDWIKEVINEDTFKLLTDTHFFNDKYHWTDRRNILLDIAGEIGTPEGFEELIETLNGRSVEEYRKVLAERKKLANKERDEINPRIDELQKQLDDYAGGDTADQEKARKAIEDELAALTILRQEIVEGQNARQVKIDELNRLQGKRTIREGELKNDTTAVDAFIKERTQITDSVEKKKTEIMQKQSAIRHKQTYIDGIKGKAFAYSAQLSPIRQQANELKVIKESDKICGACGQALSIDKIEQLIKDNALLLKGVIAQGDGIYIKVQQCDTDFAAAAEELKDFQGHLSILEKELEDGIKWRDERKEIIEKSIAANVTVDPAVDETCIELSKQINTLASEIGEPAGNQLRQIEDNRREKNKELAAVERTLAASDQMKKNTERIAELEEKEKEFAQSIANIEKEIADIDQYKKAESGLITEAVNDKFAHVTFKLFDTLLNGSIEDCCEAILNGTPYPDMSCGEKNFVGIDIINVLSDHYDLSVPLFIDNAESMTLPIEAKSQVIELYAVPGVKELVVHEANVRAVA</sequence>
<dbReference type="GO" id="GO:0016887">
    <property type="term" value="F:ATP hydrolysis activity"/>
    <property type="evidence" value="ECO:0007669"/>
    <property type="project" value="InterPro"/>
</dbReference>
<dbReference type="PANTHER" id="PTHR32182:SF0">
    <property type="entry name" value="DNA REPLICATION AND REPAIR PROTEIN RECF"/>
    <property type="match status" value="1"/>
</dbReference>
<dbReference type="SUPFAM" id="SSF52540">
    <property type="entry name" value="P-loop containing nucleoside triphosphate hydrolases"/>
    <property type="match status" value="1"/>
</dbReference>
<dbReference type="EMBL" id="LAZR01000282">
    <property type="protein sequence ID" value="KKN77252.1"/>
    <property type="molecule type" value="Genomic_DNA"/>
</dbReference>
<dbReference type="GO" id="GO:0006302">
    <property type="term" value="P:double-strand break repair"/>
    <property type="evidence" value="ECO:0007669"/>
    <property type="project" value="InterPro"/>
</dbReference>
<accession>A0A0F9TQL9</accession>
<evidence type="ECO:0000259" key="2">
    <source>
        <dbReference type="Pfam" id="PF13476"/>
    </source>
</evidence>
<evidence type="ECO:0000313" key="3">
    <source>
        <dbReference type="EMBL" id="KKN77252.1"/>
    </source>
</evidence>
<dbReference type="Gene3D" id="3.40.50.300">
    <property type="entry name" value="P-loop containing nucleotide triphosphate hydrolases"/>
    <property type="match status" value="1"/>
</dbReference>
<evidence type="ECO:0000256" key="1">
    <source>
        <dbReference type="SAM" id="Coils"/>
    </source>
</evidence>
<protein>
    <recommendedName>
        <fullName evidence="2">Rad50/SbcC-type AAA domain-containing protein</fullName>
    </recommendedName>
</protein>
<comment type="caution">
    <text evidence="3">The sequence shown here is derived from an EMBL/GenBank/DDBJ whole genome shotgun (WGS) entry which is preliminary data.</text>
</comment>
<gene>
    <name evidence="3" type="ORF">LCGC14_0362300</name>
</gene>
<proteinExistence type="predicted"/>
<dbReference type="PANTHER" id="PTHR32182">
    <property type="entry name" value="DNA REPLICATION AND REPAIR PROTEIN RECF"/>
    <property type="match status" value="1"/>
</dbReference>
<keyword evidence="1" id="KW-0175">Coiled coil</keyword>
<dbReference type="AlphaFoldDB" id="A0A0F9TQL9"/>
<feature type="domain" description="Rad50/SbcC-type AAA" evidence="2">
    <location>
        <begin position="8"/>
        <end position="243"/>
    </location>
</feature>
<dbReference type="InterPro" id="IPR027417">
    <property type="entry name" value="P-loop_NTPase"/>
</dbReference>
<reference evidence="3" key="1">
    <citation type="journal article" date="2015" name="Nature">
        <title>Complex archaea that bridge the gap between prokaryotes and eukaryotes.</title>
        <authorList>
            <person name="Spang A."/>
            <person name="Saw J.H."/>
            <person name="Jorgensen S.L."/>
            <person name="Zaremba-Niedzwiedzka K."/>
            <person name="Martijn J."/>
            <person name="Lind A.E."/>
            <person name="van Eijk R."/>
            <person name="Schleper C."/>
            <person name="Guy L."/>
            <person name="Ettema T.J."/>
        </authorList>
    </citation>
    <scope>NUCLEOTIDE SEQUENCE</scope>
</reference>
<dbReference type="InterPro" id="IPR038729">
    <property type="entry name" value="Rad50/SbcC_AAA"/>
</dbReference>